<accession>A0ABP8WSZ2</accession>
<dbReference type="EMBL" id="BAABKM010000002">
    <property type="protein sequence ID" value="GAA4695021.1"/>
    <property type="molecule type" value="Genomic_DNA"/>
</dbReference>
<proteinExistence type="predicted"/>
<comment type="caution">
    <text evidence="2">The sequence shown here is derived from an EMBL/GenBank/DDBJ whole genome shotgun (WGS) entry which is preliminary data.</text>
</comment>
<feature type="domain" description="VOC" evidence="1">
    <location>
        <begin position="3"/>
        <end position="125"/>
    </location>
</feature>
<gene>
    <name evidence="2" type="ORF">GCM10023349_07740</name>
</gene>
<dbReference type="Proteomes" id="UP001499974">
    <property type="component" value="Unassembled WGS sequence"/>
</dbReference>
<organism evidence="2 3">
    <name type="scientific">Nocardioides conyzicola</name>
    <dbReference type="NCBI Taxonomy" id="1651781"/>
    <lineage>
        <taxon>Bacteria</taxon>
        <taxon>Bacillati</taxon>
        <taxon>Actinomycetota</taxon>
        <taxon>Actinomycetes</taxon>
        <taxon>Propionibacteriales</taxon>
        <taxon>Nocardioidaceae</taxon>
        <taxon>Nocardioides</taxon>
    </lineage>
</organism>
<dbReference type="RefSeq" id="WP_345519455.1">
    <property type="nucleotide sequence ID" value="NZ_BAABKM010000002.1"/>
</dbReference>
<reference evidence="3" key="1">
    <citation type="journal article" date="2019" name="Int. J. Syst. Evol. Microbiol.">
        <title>The Global Catalogue of Microorganisms (GCM) 10K type strain sequencing project: providing services to taxonomists for standard genome sequencing and annotation.</title>
        <authorList>
            <consortium name="The Broad Institute Genomics Platform"/>
            <consortium name="The Broad Institute Genome Sequencing Center for Infectious Disease"/>
            <person name="Wu L."/>
            <person name="Ma J."/>
        </authorList>
    </citation>
    <scope>NUCLEOTIDE SEQUENCE [LARGE SCALE GENOMIC DNA]</scope>
    <source>
        <strain evidence="3">JCM 18531</strain>
    </source>
</reference>
<dbReference type="InterPro" id="IPR037523">
    <property type="entry name" value="VOC_core"/>
</dbReference>
<keyword evidence="3" id="KW-1185">Reference proteome</keyword>
<protein>
    <recommendedName>
        <fullName evidence="1">VOC domain-containing protein</fullName>
    </recommendedName>
</protein>
<evidence type="ECO:0000313" key="3">
    <source>
        <dbReference type="Proteomes" id="UP001499974"/>
    </source>
</evidence>
<dbReference type="InterPro" id="IPR029068">
    <property type="entry name" value="Glyas_Bleomycin-R_OHBP_Dase"/>
</dbReference>
<dbReference type="PROSITE" id="PS51819">
    <property type="entry name" value="VOC"/>
    <property type="match status" value="1"/>
</dbReference>
<dbReference type="Pfam" id="PF00903">
    <property type="entry name" value="Glyoxalase"/>
    <property type="match status" value="1"/>
</dbReference>
<dbReference type="SUPFAM" id="SSF54593">
    <property type="entry name" value="Glyoxalase/Bleomycin resistance protein/Dihydroxybiphenyl dioxygenase"/>
    <property type="match status" value="1"/>
</dbReference>
<evidence type="ECO:0000313" key="2">
    <source>
        <dbReference type="EMBL" id="GAA4695021.1"/>
    </source>
</evidence>
<dbReference type="InterPro" id="IPR004360">
    <property type="entry name" value="Glyas_Fos-R_dOase_dom"/>
</dbReference>
<evidence type="ECO:0000259" key="1">
    <source>
        <dbReference type="PROSITE" id="PS51819"/>
    </source>
</evidence>
<dbReference type="Gene3D" id="3.10.180.10">
    <property type="entry name" value="2,3-Dihydroxybiphenyl 1,2-Dioxygenase, domain 1"/>
    <property type="match status" value="1"/>
</dbReference>
<sequence length="128" mass="13698">MFTGAQVNLYCDDVEDCAAFYRRLGCAERFRTPATGAPVMVEVVGPGFTIGLASAAAGNDYGLDVAPDRRSTELVFWCDDVEAAYGAARAAGGTEADGPVDSPDGRLRFAWVRDPAGHLLKLVQRLDR</sequence>
<name>A0ABP8WSZ2_9ACTN</name>